<evidence type="ECO:0000313" key="2">
    <source>
        <dbReference type="EMBL" id="SIR77896.1"/>
    </source>
</evidence>
<gene>
    <name evidence="2" type="ORF">SAMN05878482_105468</name>
</gene>
<name>A0A9X8RBQ0_9BACI</name>
<dbReference type="Proteomes" id="UP000185829">
    <property type="component" value="Unassembled WGS sequence"/>
</dbReference>
<dbReference type="EMBL" id="FTMX01000005">
    <property type="protein sequence ID" value="SIR77896.1"/>
    <property type="molecule type" value="Genomic_DNA"/>
</dbReference>
<evidence type="ECO:0000313" key="3">
    <source>
        <dbReference type="Proteomes" id="UP000185829"/>
    </source>
</evidence>
<comment type="caution">
    <text evidence="2">The sequence shown here is derived from an EMBL/GenBank/DDBJ whole genome shotgun (WGS) entry which is preliminary data.</text>
</comment>
<accession>A0A9X8RBQ0</accession>
<dbReference type="NCBIfam" id="NF002845">
    <property type="entry name" value="PRK03094.1"/>
    <property type="match status" value="1"/>
</dbReference>
<evidence type="ECO:0000256" key="1">
    <source>
        <dbReference type="HAMAP-Rule" id="MF_00506"/>
    </source>
</evidence>
<comment type="similarity">
    <text evidence="1">Belongs to the UPF0180 family.</text>
</comment>
<dbReference type="InterPro" id="IPR005370">
    <property type="entry name" value="UPF0180"/>
</dbReference>
<dbReference type="Pfam" id="PF03698">
    <property type="entry name" value="UPF0180"/>
    <property type="match status" value="1"/>
</dbReference>
<dbReference type="AlphaFoldDB" id="A0A9X8RBQ0"/>
<organism evidence="2 3">
    <name type="scientific">Peribacillus simplex</name>
    <dbReference type="NCBI Taxonomy" id="1478"/>
    <lineage>
        <taxon>Bacteria</taxon>
        <taxon>Bacillati</taxon>
        <taxon>Bacillota</taxon>
        <taxon>Bacilli</taxon>
        <taxon>Bacillales</taxon>
        <taxon>Bacillaceae</taxon>
        <taxon>Peribacillus</taxon>
    </lineage>
</organism>
<reference evidence="2 3" key="1">
    <citation type="submission" date="2017-01" db="EMBL/GenBank/DDBJ databases">
        <authorList>
            <person name="Varghese N."/>
            <person name="Submissions S."/>
        </authorList>
    </citation>
    <scope>NUCLEOTIDE SEQUENCE [LARGE SCALE GENOMIC DNA]</scope>
    <source>
        <strain evidence="2 3">RUG2-6</strain>
    </source>
</reference>
<dbReference type="HAMAP" id="MF_00506">
    <property type="entry name" value="UPF0180"/>
    <property type="match status" value="1"/>
</dbReference>
<sequence>MSKIGVEESLTNIQEALREKGFDVVEIKHEADAKNVDCCVVTGLESNMMGISDTSLKASIIEANGLTADEVCREVENKVNMIQ</sequence>
<proteinExistence type="inferred from homology"/>
<dbReference type="RefSeq" id="WP_076369789.1">
    <property type="nucleotide sequence ID" value="NZ_FTMX01000005.1"/>
</dbReference>
<protein>
    <recommendedName>
        <fullName evidence="1">UPF0180 protein SAMN05878482_105468</fullName>
    </recommendedName>
</protein>